<comment type="caution">
    <text evidence="3">The sequence shown here is derived from an EMBL/GenBank/DDBJ whole genome shotgun (WGS) entry which is preliminary data.</text>
</comment>
<name>A0A8J5SWC0_ZIZPA</name>
<feature type="region of interest" description="Disordered" evidence="1">
    <location>
        <begin position="66"/>
        <end position="86"/>
    </location>
</feature>
<protein>
    <submittedName>
        <fullName evidence="3">Uncharacterized protein</fullName>
    </submittedName>
</protein>
<evidence type="ECO:0000256" key="1">
    <source>
        <dbReference type="SAM" id="MobiDB-lite"/>
    </source>
</evidence>
<feature type="compositionally biased region" description="Basic and acidic residues" evidence="1">
    <location>
        <begin position="77"/>
        <end position="86"/>
    </location>
</feature>
<dbReference type="EMBL" id="JAAALK010000286">
    <property type="protein sequence ID" value="KAG8063219.1"/>
    <property type="molecule type" value="Genomic_DNA"/>
</dbReference>
<evidence type="ECO:0000256" key="2">
    <source>
        <dbReference type="SAM" id="SignalP"/>
    </source>
</evidence>
<evidence type="ECO:0000313" key="3">
    <source>
        <dbReference type="EMBL" id="KAG8063219.1"/>
    </source>
</evidence>
<dbReference type="AlphaFoldDB" id="A0A8J5SWC0"/>
<accession>A0A8J5SWC0</accession>
<organism evidence="3 4">
    <name type="scientific">Zizania palustris</name>
    <name type="common">Northern wild rice</name>
    <dbReference type="NCBI Taxonomy" id="103762"/>
    <lineage>
        <taxon>Eukaryota</taxon>
        <taxon>Viridiplantae</taxon>
        <taxon>Streptophyta</taxon>
        <taxon>Embryophyta</taxon>
        <taxon>Tracheophyta</taxon>
        <taxon>Spermatophyta</taxon>
        <taxon>Magnoliopsida</taxon>
        <taxon>Liliopsida</taxon>
        <taxon>Poales</taxon>
        <taxon>Poaceae</taxon>
        <taxon>BOP clade</taxon>
        <taxon>Oryzoideae</taxon>
        <taxon>Oryzeae</taxon>
        <taxon>Zizaniinae</taxon>
        <taxon>Zizania</taxon>
    </lineage>
</organism>
<evidence type="ECO:0000313" key="4">
    <source>
        <dbReference type="Proteomes" id="UP000729402"/>
    </source>
</evidence>
<sequence length="86" mass="9224">MALRYTGWCSRLVSILALVCIVVVHHHAAGVHGLTRAELVIGPATAPPPVPAPSVDTAKERLARTAAAQTSKWRVRRGSDPIHNRS</sequence>
<gene>
    <name evidence="3" type="ORF">GUJ93_ZPchr0003g17687</name>
</gene>
<keyword evidence="4" id="KW-1185">Reference proteome</keyword>
<reference evidence="3" key="1">
    <citation type="journal article" date="2021" name="bioRxiv">
        <title>Whole Genome Assembly and Annotation of Northern Wild Rice, Zizania palustris L., Supports a Whole Genome Duplication in the Zizania Genus.</title>
        <authorList>
            <person name="Haas M."/>
            <person name="Kono T."/>
            <person name="Macchietto M."/>
            <person name="Millas R."/>
            <person name="McGilp L."/>
            <person name="Shao M."/>
            <person name="Duquette J."/>
            <person name="Hirsch C.N."/>
            <person name="Kimball J."/>
        </authorList>
    </citation>
    <scope>NUCLEOTIDE SEQUENCE</scope>
    <source>
        <tissue evidence="3">Fresh leaf tissue</tissue>
    </source>
</reference>
<keyword evidence="2" id="KW-0732">Signal</keyword>
<dbReference type="Proteomes" id="UP000729402">
    <property type="component" value="Unassembled WGS sequence"/>
</dbReference>
<feature type="signal peptide" evidence="2">
    <location>
        <begin position="1"/>
        <end position="33"/>
    </location>
</feature>
<dbReference type="OrthoDB" id="683168at2759"/>
<proteinExistence type="predicted"/>
<reference evidence="3" key="2">
    <citation type="submission" date="2021-02" db="EMBL/GenBank/DDBJ databases">
        <authorList>
            <person name="Kimball J.A."/>
            <person name="Haas M.W."/>
            <person name="Macchietto M."/>
            <person name="Kono T."/>
            <person name="Duquette J."/>
            <person name="Shao M."/>
        </authorList>
    </citation>
    <scope>NUCLEOTIDE SEQUENCE</scope>
    <source>
        <tissue evidence="3">Fresh leaf tissue</tissue>
    </source>
</reference>
<feature type="chain" id="PRO_5035227919" evidence="2">
    <location>
        <begin position="34"/>
        <end position="86"/>
    </location>
</feature>